<protein>
    <submittedName>
        <fullName evidence="1">Uncharacterized protein</fullName>
    </submittedName>
</protein>
<dbReference type="RefSeq" id="XP_022488876.1">
    <property type="nucleotide sequence ID" value="XM_022631315.1"/>
</dbReference>
<dbReference type="AlphaFoldDB" id="A0A1F5LJQ0"/>
<evidence type="ECO:0000313" key="1">
    <source>
        <dbReference type="EMBL" id="OGE53438.1"/>
    </source>
</evidence>
<comment type="caution">
    <text evidence="1">The sequence shown here is derived from an EMBL/GenBank/DDBJ whole genome shotgun (WGS) entry which is preliminary data.</text>
</comment>
<dbReference type="Proteomes" id="UP000177622">
    <property type="component" value="Unassembled WGS sequence"/>
</dbReference>
<dbReference type="EMBL" id="LXJU01000008">
    <property type="protein sequence ID" value="OGE53438.1"/>
    <property type="molecule type" value="Genomic_DNA"/>
</dbReference>
<reference evidence="1 2" key="1">
    <citation type="journal article" date="2016" name="Sci. Rep.">
        <title>Penicillium arizonense, a new, genome sequenced fungal species, reveals a high chemical diversity in secreted metabolites.</title>
        <authorList>
            <person name="Grijseels S."/>
            <person name="Nielsen J.C."/>
            <person name="Randelovic M."/>
            <person name="Nielsen J."/>
            <person name="Nielsen K.F."/>
            <person name="Workman M."/>
            <person name="Frisvad J.C."/>
        </authorList>
    </citation>
    <scope>NUCLEOTIDE SEQUENCE [LARGE SCALE GENOMIC DNA]</scope>
    <source>
        <strain evidence="1 2">CBS 141311</strain>
    </source>
</reference>
<sequence length="141" mass="16253">MAKKKVEFFFYDEQKPRDEETLRAITHLAYHAASSLKICPRAIFVSIVLTSFDFLDLVCIAPQENETGFFVKDPAGSHITLNIKSRHAWHGKYSFTTHAYVVSDQDWTLIWATIARQKPDQTDWQDIPGVSSMLVKKDEFQ</sequence>
<name>A0A1F5LJQ0_PENAI</name>
<evidence type="ECO:0000313" key="2">
    <source>
        <dbReference type="Proteomes" id="UP000177622"/>
    </source>
</evidence>
<accession>A0A1F5LJQ0</accession>
<keyword evidence="2" id="KW-1185">Reference proteome</keyword>
<gene>
    <name evidence="1" type="ORF">PENARI_c008G01591</name>
</gene>
<dbReference type="GeneID" id="34576049"/>
<organism evidence="1 2">
    <name type="scientific">Penicillium arizonense</name>
    <dbReference type="NCBI Taxonomy" id="1835702"/>
    <lineage>
        <taxon>Eukaryota</taxon>
        <taxon>Fungi</taxon>
        <taxon>Dikarya</taxon>
        <taxon>Ascomycota</taxon>
        <taxon>Pezizomycotina</taxon>
        <taxon>Eurotiomycetes</taxon>
        <taxon>Eurotiomycetidae</taxon>
        <taxon>Eurotiales</taxon>
        <taxon>Aspergillaceae</taxon>
        <taxon>Penicillium</taxon>
    </lineage>
</organism>
<proteinExistence type="predicted"/>